<feature type="transmembrane region" description="Helical" evidence="1">
    <location>
        <begin position="127"/>
        <end position="145"/>
    </location>
</feature>
<evidence type="ECO:0000256" key="1">
    <source>
        <dbReference type="SAM" id="Phobius"/>
    </source>
</evidence>
<comment type="caution">
    <text evidence="3">The sequence shown here is derived from an EMBL/GenBank/DDBJ whole genome shotgun (WGS) entry which is preliminary data.</text>
</comment>
<keyword evidence="1" id="KW-0812">Transmembrane</keyword>
<keyword evidence="1" id="KW-0472">Membrane</keyword>
<evidence type="ECO:0000313" key="4">
    <source>
        <dbReference type="Proteomes" id="UP000002945"/>
    </source>
</evidence>
<dbReference type="EMBL" id="ABIB01000012">
    <property type="protein sequence ID" value="EDP94931.1"/>
    <property type="molecule type" value="Genomic_DNA"/>
</dbReference>
<reference evidence="3 4" key="1">
    <citation type="journal article" date="2011" name="J. Bacteriol.">
        <title>Genome sequence of the algicidal bacterium Kordia algicida OT-1.</title>
        <authorList>
            <person name="Lee H.S."/>
            <person name="Kang S.G."/>
            <person name="Kwon K.K."/>
            <person name="Lee J.H."/>
            <person name="Kim S.J."/>
        </authorList>
    </citation>
    <scope>NUCLEOTIDE SEQUENCE [LARGE SCALE GENOMIC DNA]</scope>
    <source>
        <strain evidence="3 4">OT-1</strain>
    </source>
</reference>
<feature type="domain" description="Glycine zipper-like" evidence="2">
    <location>
        <begin position="96"/>
        <end position="144"/>
    </location>
</feature>
<dbReference type="STRING" id="391587.KAOT1_08959"/>
<evidence type="ECO:0000259" key="2">
    <source>
        <dbReference type="Pfam" id="PF26273"/>
    </source>
</evidence>
<accession>A9E7T8</accession>
<dbReference type="OrthoDB" id="769130at2"/>
<name>A9E7T8_9FLAO</name>
<dbReference type="AlphaFoldDB" id="A9E7T8"/>
<protein>
    <recommendedName>
        <fullName evidence="2">Glycine zipper-like domain-containing protein</fullName>
    </recommendedName>
</protein>
<dbReference type="eggNOG" id="ENOG5032RJH">
    <property type="taxonomic scope" value="Bacteria"/>
</dbReference>
<gene>
    <name evidence="3" type="ORF">KAOT1_08959</name>
</gene>
<evidence type="ECO:0000313" key="3">
    <source>
        <dbReference type="EMBL" id="EDP94931.1"/>
    </source>
</evidence>
<keyword evidence="4" id="KW-1185">Reference proteome</keyword>
<organism evidence="3 4">
    <name type="scientific">Kordia algicida OT-1</name>
    <dbReference type="NCBI Taxonomy" id="391587"/>
    <lineage>
        <taxon>Bacteria</taxon>
        <taxon>Pseudomonadati</taxon>
        <taxon>Bacteroidota</taxon>
        <taxon>Flavobacteriia</taxon>
        <taxon>Flavobacteriales</taxon>
        <taxon>Flavobacteriaceae</taxon>
        <taxon>Kordia</taxon>
    </lineage>
</organism>
<sequence>METIYTHWKEMLINMIDEKTATYNQELHKKAETDYLKRLLEKMATHAASPETLVTFQEEMNVLVEAIPTVAGFKDKEIRRDFIKKKSKLKNTVITKHKLVNKGYYVSIWMPLGIALGMPWGVVFGNIALGLPIGLAVGLAIGSSLDAKAKKEGRVV</sequence>
<proteinExistence type="predicted"/>
<dbReference type="Pfam" id="PF26273">
    <property type="entry name" value="Gly_zipper"/>
    <property type="match status" value="1"/>
</dbReference>
<dbReference type="HOGENOM" id="CLU_1684267_0_0_10"/>
<keyword evidence="1" id="KW-1133">Transmembrane helix</keyword>
<dbReference type="Proteomes" id="UP000002945">
    <property type="component" value="Unassembled WGS sequence"/>
</dbReference>
<dbReference type="RefSeq" id="WP_007094354.1">
    <property type="nucleotide sequence ID" value="NZ_CP142125.1"/>
</dbReference>
<dbReference type="InterPro" id="IPR058598">
    <property type="entry name" value="Gly_zipper-like_dom"/>
</dbReference>
<feature type="transmembrane region" description="Helical" evidence="1">
    <location>
        <begin position="103"/>
        <end position="121"/>
    </location>
</feature>